<dbReference type="Proteomes" id="UP000789570">
    <property type="component" value="Unassembled WGS sequence"/>
</dbReference>
<name>A0A9N9I8G4_9GLOM</name>
<dbReference type="EMBL" id="CAJVPQ010010994">
    <property type="protein sequence ID" value="CAG8725086.1"/>
    <property type="molecule type" value="Genomic_DNA"/>
</dbReference>
<protein>
    <submittedName>
        <fullName evidence="1">1108_t:CDS:1</fullName>
    </submittedName>
</protein>
<accession>A0A9N9I8G4</accession>
<organism evidence="1 2">
    <name type="scientific">Funneliformis caledonium</name>
    <dbReference type="NCBI Taxonomy" id="1117310"/>
    <lineage>
        <taxon>Eukaryota</taxon>
        <taxon>Fungi</taxon>
        <taxon>Fungi incertae sedis</taxon>
        <taxon>Mucoromycota</taxon>
        <taxon>Glomeromycotina</taxon>
        <taxon>Glomeromycetes</taxon>
        <taxon>Glomerales</taxon>
        <taxon>Glomeraceae</taxon>
        <taxon>Funneliformis</taxon>
    </lineage>
</organism>
<comment type="caution">
    <text evidence="1">The sequence shown here is derived from an EMBL/GenBank/DDBJ whole genome shotgun (WGS) entry which is preliminary data.</text>
</comment>
<reference evidence="1" key="1">
    <citation type="submission" date="2021-06" db="EMBL/GenBank/DDBJ databases">
        <authorList>
            <person name="Kallberg Y."/>
            <person name="Tangrot J."/>
            <person name="Rosling A."/>
        </authorList>
    </citation>
    <scope>NUCLEOTIDE SEQUENCE</scope>
    <source>
        <strain evidence="1">UK204</strain>
    </source>
</reference>
<dbReference type="AlphaFoldDB" id="A0A9N9I8G4"/>
<proteinExistence type="predicted"/>
<keyword evidence="2" id="KW-1185">Reference proteome</keyword>
<gene>
    <name evidence="1" type="ORF">FCALED_LOCUS14611</name>
</gene>
<evidence type="ECO:0000313" key="1">
    <source>
        <dbReference type="EMBL" id="CAG8725086.1"/>
    </source>
</evidence>
<evidence type="ECO:0000313" key="2">
    <source>
        <dbReference type="Proteomes" id="UP000789570"/>
    </source>
</evidence>
<sequence length="74" mass="8367">MLLNFLSTLIHRYFSTPGGTCIVAFGGLNIISLPMFNDATWFNTLSDINKKLDEQEAKYDNVRAFLQNIKSNHG</sequence>